<dbReference type="AlphaFoldDB" id="A0A1H1ZIX1"/>
<dbReference type="RefSeq" id="WP_092674573.1">
    <property type="nucleotide sequence ID" value="NZ_BMDN01000002.1"/>
</dbReference>
<accession>A0A1H1ZIX1</accession>
<evidence type="ECO:0000313" key="5">
    <source>
        <dbReference type="Proteomes" id="UP000199482"/>
    </source>
</evidence>
<protein>
    <submittedName>
        <fullName evidence="4">Uncharacterized protein</fullName>
    </submittedName>
</protein>
<dbReference type="STRING" id="589382.SAMN04489721_3187"/>
<feature type="compositionally biased region" description="Basic and acidic residues" evidence="1">
    <location>
        <begin position="27"/>
        <end position="36"/>
    </location>
</feature>
<reference evidence="5" key="1">
    <citation type="submission" date="2016-10" db="EMBL/GenBank/DDBJ databases">
        <authorList>
            <person name="Varghese N."/>
            <person name="Submissions S."/>
        </authorList>
    </citation>
    <scope>NUCLEOTIDE SEQUENCE [LARGE SCALE GENOMIC DNA]</scope>
    <source>
        <strain evidence="5">CPCC 202695</strain>
    </source>
</reference>
<evidence type="ECO:0000313" key="3">
    <source>
        <dbReference type="EMBL" id="MCP2367108.1"/>
    </source>
</evidence>
<organism evidence="4 5">
    <name type="scientific">Agromyces flavus</name>
    <dbReference type="NCBI Taxonomy" id="589382"/>
    <lineage>
        <taxon>Bacteria</taxon>
        <taxon>Bacillati</taxon>
        <taxon>Actinomycetota</taxon>
        <taxon>Actinomycetes</taxon>
        <taxon>Micrococcales</taxon>
        <taxon>Microbacteriaceae</taxon>
        <taxon>Agromyces</taxon>
    </lineage>
</organism>
<feature type="compositionally biased region" description="Low complexity" evidence="1">
    <location>
        <begin position="57"/>
        <end position="66"/>
    </location>
</feature>
<feature type="transmembrane region" description="Helical" evidence="2">
    <location>
        <begin position="6"/>
        <end position="23"/>
    </location>
</feature>
<dbReference type="Proteomes" id="UP000893823">
    <property type="component" value="Unassembled WGS sequence"/>
</dbReference>
<evidence type="ECO:0000256" key="2">
    <source>
        <dbReference type="SAM" id="Phobius"/>
    </source>
</evidence>
<keyword evidence="2" id="KW-0812">Transmembrane</keyword>
<name>A0A1H1ZIX1_9MICO</name>
<evidence type="ECO:0000256" key="1">
    <source>
        <dbReference type="SAM" id="MobiDB-lite"/>
    </source>
</evidence>
<sequence length="66" mass="7113">MDWTFWVGGAVIVAALIVTQVFLHESRWSRRPRADNEENPGPPVREDPDDRGGPPGSDGAPGSDGN</sequence>
<evidence type="ECO:0000313" key="4">
    <source>
        <dbReference type="EMBL" id="SDT33422.1"/>
    </source>
</evidence>
<proteinExistence type="predicted"/>
<evidence type="ECO:0000313" key="6">
    <source>
        <dbReference type="Proteomes" id="UP000893823"/>
    </source>
</evidence>
<dbReference type="EMBL" id="SODL02000002">
    <property type="protein sequence ID" value="MCP2367108.1"/>
    <property type="molecule type" value="Genomic_DNA"/>
</dbReference>
<dbReference type="Proteomes" id="UP000199482">
    <property type="component" value="Chromosome I"/>
</dbReference>
<dbReference type="EMBL" id="LT629755">
    <property type="protein sequence ID" value="SDT33422.1"/>
    <property type="molecule type" value="Genomic_DNA"/>
</dbReference>
<reference evidence="3" key="3">
    <citation type="submission" date="2022-06" db="EMBL/GenBank/DDBJ databases">
        <title>Genomic Encyclopedia of Type Strains, Phase III (KMG-III): the genomes of soil and plant-associated and newly described type strains.</title>
        <authorList>
            <person name="Whitman W."/>
        </authorList>
    </citation>
    <scope>NUCLEOTIDE SEQUENCE</scope>
    <source>
        <strain evidence="3">CPCC 202695</strain>
    </source>
</reference>
<keyword evidence="2" id="KW-0472">Membrane</keyword>
<keyword evidence="6" id="KW-1185">Reference proteome</keyword>
<reference evidence="4" key="2">
    <citation type="submission" date="2016-10" db="EMBL/GenBank/DDBJ databases">
        <authorList>
            <person name="de Groot N.N."/>
        </authorList>
    </citation>
    <scope>NUCLEOTIDE SEQUENCE [LARGE SCALE GENOMIC DNA]</scope>
    <source>
        <strain evidence="4">CPCC 202695</strain>
    </source>
</reference>
<keyword evidence="2" id="KW-1133">Transmembrane helix</keyword>
<feature type="region of interest" description="Disordered" evidence="1">
    <location>
        <begin position="27"/>
        <end position="66"/>
    </location>
</feature>
<gene>
    <name evidence="3" type="ORF">BCL57_001262</name>
    <name evidence="4" type="ORF">SAMN04489721_3187</name>
</gene>